<dbReference type="Pfam" id="PF00528">
    <property type="entry name" value="BPD_transp_1"/>
    <property type="match status" value="1"/>
</dbReference>
<dbReference type="InterPro" id="IPR043429">
    <property type="entry name" value="ArtM/GltK/GlnP/TcyL/YhdX-like"/>
</dbReference>
<dbReference type="RefSeq" id="WP_013624301.1">
    <property type="nucleotide sequence ID" value="NC_015172.1"/>
</dbReference>
<dbReference type="HOGENOM" id="CLU_019602_1_4_9"/>
<evidence type="ECO:0000256" key="6">
    <source>
        <dbReference type="ARBA" id="ARBA00022989"/>
    </source>
</evidence>
<evidence type="ECO:0000313" key="10">
    <source>
        <dbReference type="EMBL" id="ADY55431.1"/>
    </source>
</evidence>
<dbReference type="NCBIfam" id="TIGR01726">
    <property type="entry name" value="HEQRo_perm_3TM"/>
    <property type="match status" value="1"/>
</dbReference>
<accession>F0SU48</accession>
<organism evidence="10 11">
    <name type="scientific">Syntrophobotulus glycolicus (strain DSM 8271 / FlGlyR)</name>
    <dbReference type="NCBI Taxonomy" id="645991"/>
    <lineage>
        <taxon>Bacteria</taxon>
        <taxon>Bacillati</taxon>
        <taxon>Bacillota</taxon>
        <taxon>Clostridia</taxon>
        <taxon>Eubacteriales</taxon>
        <taxon>Desulfitobacteriaceae</taxon>
        <taxon>Syntrophobotulus</taxon>
    </lineage>
</organism>
<feature type="transmembrane region" description="Helical" evidence="8">
    <location>
        <begin position="195"/>
        <end position="213"/>
    </location>
</feature>
<dbReference type="GO" id="GO:0022857">
    <property type="term" value="F:transmembrane transporter activity"/>
    <property type="evidence" value="ECO:0007669"/>
    <property type="project" value="InterPro"/>
</dbReference>
<proteinExistence type="inferred from homology"/>
<keyword evidence="2 8" id="KW-0813">Transport</keyword>
<dbReference type="PROSITE" id="PS50928">
    <property type="entry name" value="ABC_TM1"/>
    <property type="match status" value="1"/>
</dbReference>
<sequence length="233" mass="25786">MENIGIDGLGKLVLQIAEKLPVTIFVAALSFMFGLALGVVIALVRIKKRPVPYAIATLYVSFMRGTPALVQLFLIFYGLPQLLLLLNIDINDWNVAIFAIITFSLHIAAFLSEAIRSSYLAVGNGQLEAAYSIGLNDFQALRLVMLPQVLNLSLPTLGNNALILLKETSVAFTIGLVDIMGQAQVYLQIHYGMNMFGVYLLISLFYWLLCLAIERGVAYMEKRYAKIHIGLSR</sequence>
<dbReference type="PANTHER" id="PTHR30614:SF0">
    <property type="entry name" value="L-CYSTINE TRANSPORT SYSTEM PERMEASE PROTEIN TCYL"/>
    <property type="match status" value="1"/>
</dbReference>
<dbReference type="InterPro" id="IPR000515">
    <property type="entry name" value="MetI-like"/>
</dbReference>
<dbReference type="CDD" id="cd06261">
    <property type="entry name" value="TM_PBP2"/>
    <property type="match status" value="1"/>
</dbReference>
<dbReference type="OrthoDB" id="9787841at2"/>
<dbReference type="KEGG" id="sgy:Sgly_1106"/>
<dbReference type="EMBL" id="CP002547">
    <property type="protein sequence ID" value="ADY55431.1"/>
    <property type="molecule type" value="Genomic_DNA"/>
</dbReference>
<keyword evidence="7 8" id="KW-0472">Membrane</keyword>
<feature type="transmembrane region" description="Helical" evidence="8">
    <location>
        <begin position="20"/>
        <end position="44"/>
    </location>
</feature>
<keyword evidence="11" id="KW-1185">Reference proteome</keyword>
<feature type="transmembrane region" description="Helical" evidence="8">
    <location>
        <begin position="56"/>
        <end position="78"/>
    </location>
</feature>
<dbReference type="Proteomes" id="UP000007488">
    <property type="component" value="Chromosome"/>
</dbReference>
<dbReference type="GO" id="GO:0006865">
    <property type="term" value="P:amino acid transport"/>
    <property type="evidence" value="ECO:0007669"/>
    <property type="project" value="UniProtKB-KW"/>
</dbReference>
<reference evidence="10 11" key="1">
    <citation type="journal article" date="2011" name="Stand. Genomic Sci.">
        <title>Complete genome sequence of Syntrophobotulus glycolicus type strain (FlGlyR).</title>
        <authorList>
            <person name="Han C."/>
            <person name="Mwirichia R."/>
            <person name="Chertkov O."/>
            <person name="Held B."/>
            <person name="Lapidus A."/>
            <person name="Nolan M."/>
            <person name="Lucas S."/>
            <person name="Hammon N."/>
            <person name="Deshpande S."/>
            <person name="Cheng J.F."/>
            <person name="Tapia R."/>
            <person name="Goodwin L."/>
            <person name="Pitluck S."/>
            <person name="Huntemann M."/>
            <person name="Liolios K."/>
            <person name="Ivanova N."/>
            <person name="Pagani I."/>
            <person name="Mavromatis K."/>
            <person name="Ovchinikova G."/>
            <person name="Pati A."/>
            <person name="Chen A."/>
            <person name="Palaniappan K."/>
            <person name="Land M."/>
            <person name="Hauser L."/>
            <person name="Brambilla E.M."/>
            <person name="Rohde M."/>
            <person name="Spring S."/>
            <person name="Sikorski J."/>
            <person name="Goker M."/>
            <person name="Woyke T."/>
            <person name="Bristow J."/>
            <person name="Eisen J.A."/>
            <person name="Markowitz V."/>
            <person name="Hugenholtz P."/>
            <person name="Kyrpides N.C."/>
            <person name="Klenk H.P."/>
            <person name="Detter J.C."/>
        </authorList>
    </citation>
    <scope>NUCLEOTIDE SEQUENCE [LARGE SCALE GENOMIC DNA]</scope>
    <source>
        <strain evidence="11">DSM 8271 / FlGlyR</strain>
    </source>
</reference>
<evidence type="ECO:0000256" key="7">
    <source>
        <dbReference type="ARBA" id="ARBA00023136"/>
    </source>
</evidence>
<dbReference type="AlphaFoldDB" id="F0SU48"/>
<evidence type="ECO:0000259" key="9">
    <source>
        <dbReference type="PROSITE" id="PS50928"/>
    </source>
</evidence>
<feature type="domain" description="ABC transmembrane type-1" evidence="9">
    <location>
        <begin position="20"/>
        <end position="217"/>
    </location>
</feature>
<dbReference type="InterPro" id="IPR010065">
    <property type="entry name" value="AA_ABC_transptr_permease_3TM"/>
</dbReference>
<dbReference type="InterPro" id="IPR035906">
    <property type="entry name" value="MetI-like_sf"/>
</dbReference>
<gene>
    <name evidence="10" type="ordered locus">Sgly_1106</name>
</gene>
<evidence type="ECO:0000256" key="2">
    <source>
        <dbReference type="ARBA" id="ARBA00022448"/>
    </source>
</evidence>
<evidence type="ECO:0000256" key="5">
    <source>
        <dbReference type="ARBA" id="ARBA00022970"/>
    </source>
</evidence>
<evidence type="ECO:0000256" key="3">
    <source>
        <dbReference type="ARBA" id="ARBA00022475"/>
    </source>
</evidence>
<dbReference type="PANTHER" id="PTHR30614">
    <property type="entry name" value="MEMBRANE COMPONENT OF AMINO ACID ABC TRANSPORTER"/>
    <property type="match status" value="1"/>
</dbReference>
<name>F0SU48_SYNGF</name>
<keyword evidence="6 8" id="KW-1133">Transmembrane helix</keyword>
<protein>
    <submittedName>
        <fullName evidence="10">Amino acid ABC transporter membrane protein 1, PAAT family</fullName>
    </submittedName>
</protein>
<evidence type="ECO:0000256" key="1">
    <source>
        <dbReference type="ARBA" id="ARBA00004651"/>
    </source>
</evidence>
<dbReference type="STRING" id="645991.Sgly_1106"/>
<comment type="subcellular location">
    <subcellularLocation>
        <location evidence="1 8">Cell membrane</location>
        <topology evidence="1 8">Multi-pass membrane protein</topology>
    </subcellularLocation>
</comment>
<reference evidence="11" key="2">
    <citation type="submission" date="2011-02" db="EMBL/GenBank/DDBJ databases">
        <title>The complete genome of Syntrophobotulus glycolicus DSM 8271.</title>
        <authorList>
            <person name="Lucas S."/>
            <person name="Copeland A."/>
            <person name="Lapidus A."/>
            <person name="Bruce D."/>
            <person name="Goodwin L."/>
            <person name="Pitluck S."/>
            <person name="Kyrpides N."/>
            <person name="Mavromatis K."/>
            <person name="Pagani I."/>
            <person name="Ivanova N."/>
            <person name="Mikhailova N."/>
            <person name="Chertkov O."/>
            <person name="Held B."/>
            <person name="Detter J.C."/>
            <person name="Tapia R."/>
            <person name="Han C."/>
            <person name="Land M."/>
            <person name="Hauser L."/>
            <person name="Markowitz V."/>
            <person name="Cheng J.-F."/>
            <person name="Hugenholtz P."/>
            <person name="Woyke T."/>
            <person name="Wu D."/>
            <person name="Spring S."/>
            <person name="Schroeder M."/>
            <person name="Brambilla E."/>
            <person name="Klenk H.-P."/>
            <person name="Eisen J.A."/>
        </authorList>
    </citation>
    <scope>NUCLEOTIDE SEQUENCE [LARGE SCALE GENOMIC DNA]</scope>
    <source>
        <strain evidence="11">DSM 8271 / FlGlyR</strain>
    </source>
</reference>
<evidence type="ECO:0000313" key="11">
    <source>
        <dbReference type="Proteomes" id="UP000007488"/>
    </source>
</evidence>
<keyword evidence="4 8" id="KW-0812">Transmembrane</keyword>
<keyword evidence="5" id="KW-0029">Amino-acid transport</keyword>
<keyword evidence="3" id="KW-1003">Cell membrane</keyword>
<comment type="similarity">
    <text evidence="8">Belongs to the binding-protein-dependent transport system permease family.</text>
</comment>
<dbReference type="Gene3D" id="1.10.3720.10">
    <property type="entry name" value="MetI-like"/>
    <property type="match status" value="1"/>
</dbReference>
<dbReference type="GO" id="GO:0043190">
    <property type="term" value="C:ATP-binding cassette (ABC) transporter complex"/>
    <property type="evidence" value="ECO:0007669"/>
    <property type="project" value="InterPro"/>
</dbReference>
<evidence type="ECO:0000256" key="4">
    <source>
        <dbReference type="ARBA" id="ARBA00022692"/>
    </source>
</evidence>
<dbReference type="eggNOG" id="COG0765">
    <property type="taxonomic scope" value="Bacteria"/>
</dbReference>
<evidence type="ECO:0000256" key="8">
    <source>
        <dbReference type="RuleBase" id="RU363032"/>
    </source>
</evidence>
<feature type="transmembrane region" description="Helical" evidence="8">
    <location>
        <begin position="93"/>
        <end position="111"/>
    </location>
</feature>
<dbReference type="SUPFAM" id="SSF161098">
    <property type="entry name" value="MetI-like"/>
    <property type="match status" value="1"/>
</dbReference>